<proteinExistence type="predicted"/>
<evidence type="ECO:0000313" key="2">
    <source>
        <dbReference type="EMBL" id="GMH48345.1"/>
    </source>
</evidence>
<feature type="transmembrane region" description="Helical" evidence="1">
    <location>
        <begin position="59"/>
        <end position="81"/>
    </location>
</feature>
<keyword evidence="1" id="KW-0812">Transmembrane</keyword>
<comment type="caution">
    <text evidence="2">The sequence shown here is derived from an EMBL/GenBank/DDBJ whole genome shotgun (WGS) entry which is preliminary data.</text>
</comment>
<accession>A0A9W6ZDC5</accession>
<feature type="transmembrane region" description="Helical" evidence="1">
    <location>
        <begin position="87"/>
        <end position="110"/>
    </location>
</feature>
<dbReference type="EMBL" id="BRXW01000367">
    <property type="protein sequence ID" value="GMH48345.1"/>
    <property type="molecule type" value="Genomic_DNA"/>
</dbReference>
<reference evidence="3" key="1">
    <citation type="journal article" date="2023" name="Commun. Biol.">
        <title>Genome analysis of Parmales, the sister group of diatoms, reveals the evolutionary specialization of diatoms from phago-mixotrophs to photoautotrophs.</title>
        <authorList>
            <person name="Ban H."/>
            <person name="Sato S."/>
            <person name="Yoshikawa S."/>
            <person name="Yamada K."/>
            <person name="Nakamura Y."/>
            <person name="Ichinomiya M."/>
            <person name="Sato N."/>
            <person name="Blanc-Mathieu R."/>
            <person name="Endo H."/>
            <person name="Kuwata A."/>
            <person name="Ogata H."/>
        </authorList>
    </citation>
    <scope>NUCLEOTIDE SEQUENCE [LARGE SCALE GENOMIC DNA]</scope>
    <source>
        <strain evidence="3">NIES 3700</strain>
    </source>
</reference>
<sequence length="135" mass="14659">MTVLGIYRAELANTGFEAAFFQALSGLLINAGFFVILWATKSLIHYPCSLLKNQDLNQLAELVGTGATLAGSILSVIGSFSPNNQDLINVIGTFAIMNLSFVAVFVYGFYVDMKRRNAQALLGGGRRVDDDNNYL</sequence>
<organism evidence="2 3">
    <name type="scientific">Triparma laevis f. longispina</name>
    <dbReference type="NCBI Taxonomy" id="1714387"/>
    <lineage>
        <taxon>Eukaryota</taxon>
        <taxon>Sar</taxon>
        <taxon>Stramenopiles</taxon>
        <taxon>Ochrophyta</taxon>
        <taxon>Bolidophyceae</taxon>
        <taxon>Parmales</taxon>
        <taxon>Triparmaceae</taxon>
        <taxon>Triparma</taxon>
    </lineage>
</organism>
<protein>
    <submittedName>
        <fullName evidence="2">Uncharacterized protein</fullName>
    </submittedName>
</protein>
<dbReference type="AlphaFoldDB" id="A0A9W6ZDC5"/>
<feature type="transmembrane region" description="Helical" evidence="1">
    <location>
        <begin position="20"/>
        <end position="39"/>
    </location>
</feature>
<dbReference type="Proteomes" id="UP001165122">
    <property type="component" value="Unassembled WGS sequence"/>
</dbReference>
<keyword evidence="1" id="KW-1133">Transmembrane helix</keyword>
<name>A0A9W6ZDC5_9STRA</name>
<keyword evidence="1" id="KW-0472">Membrane</keyword>
<gene>
    <name evidence="2" type="ORF">TrLO_g4520</name>
</gene>
<evidence type="ECO:0000256" key="1">
    <source>
        <dbReference type="SAM" id="Phobius"/>
    </source>
</evidence>
<evidence type="ECO:0000313" key="3">
    <source>
        <dbReference type="Proteomes" id="UP001165122"/>
    </source>
</evidence>
<keyword evidence="3" id="KW-1185">Reference proteome</keyword>